<feature type="domain" description="DUF5667" evidence="2">
    <location>
        <begin position="61"/>
        <end position="168"/>
    </location>
</feature>
<evidence type="ECO:0000259" key="2">
    <source>
        <dbReference type="Pfam" id="PF18915"/>
    </source>
</evidence>
<evidence type="ECO:0000256" key="1">
    <source>
        <dbReference type="SAM" id="SignalP"/>
    </source>
</evidence>
<gene>
    <name evidence="3" type="ORF">COU97_00835</name>
</gene>
<protein>
    <recommendedName>
        <fullName evidence="2">DUF5667 domain-containing protein</fullName>
    </recommendedName>
</protein>
<dbReference type="Pfam" id="PF18915">
    <property type="entry name" value="DUF5667"/>
    <property type="match status" value="1"/>
</dbReference>
<feature type="signal peptide" evidence="1">
    <location>
        <begin position="1"/>
        <end position="23"/>
    </location>
</feature>
<evidence type="ECO:0000313" key="3">
    <source>
        <dbReference type="EMBL" id="PJE70212.1"/>
    </source>
</evidence>
<sequence>MIKRIGILLILAVAFLAPASVLAQDDPEATEAAQVEETAPQYNFSQMNTYELFWPLVAGKVPGDRFYKFKAWRDQLMGKLIFSSFKKAEYFKLQANKRLIEAEKLLEIDRQSFLPTTVDQSAALLEQGAALAFAGEASDQKLWLQEEFAKDIRKHQVILERMKEKISEAPKEAVEKALQKINELIERYQLDLARFN</sequence>
<organism evidence="3 4">
    <name type="scientific">Candidatus Shapirobacteria bacterium CG10_big_fil_rev_8_21_14_0_10_48_15</name>
    <dbReference type="NCBI Taxonomy" id="1974484"/>
    <lineage>
        <taxon>Bacteria</taxon>
        <taxon>Candidatus Shapironibacteriota</taxon>
    </lineage>
</organism>
<accession>A0A2M8L7L8</accession>
<proteinExistence type="predicted"/>
<comment type="caution">
    <text evidence="3">The sequence shown here is derived from an EMBL/GenBank/DDBJ whole genome shotgun (WGS) entry which is preliminary data.</text>
</comment>
<dbReference type="EMBL" id="PFEM01000011">
    <property type="protein sequence ID" value="PJE70212.1"/>
    <property type="molecule type" value="Genomic_DNA"/>
</dbReference>
<feature type="chain" id="PRO_5014825029" description="DUF5667 domain-containing protein" evidence="1">
    <location>
        <begin position="24"/>
        <end position="196"/>
    </location>
</feature>
<dbReference type="AlphaFoldDB" id="A0A2M8L7L8"/>
<name>A0A2M8L7L8_9BACT</name>
<dbReference type="Proteomes" id="UP000231579">
    <property type="component" value="Unassembled WGS sequence"/>
</dbReference>
<dbReference type="InterPro" id="IPR043725">
    <property type="entry name" value="DUF5667"/>
</dbReference>
<evidence type="ECO:0000313" key="4">
    <source>
        <dbReference type="Proteomes" id="UP000231579"/>
    </source>
</evidence>
<reference evidence="4" key="1">
    <citation type="submission" date="2017-09" db="EMBL/GenBank/DDBJ databases">
        <title>Depth-based differentiation of microbial function through sediment-hosted aquifers and enrichment of novel symbionts in the deep terrestrial subsurface.</title>
        <authorList>
            <person name="Probst A.J."/>
            <person name="Ladd B."/>
            <person name="Jarett J.K."/>
            <person name="Geller-Mcgrath D.E."/>
            <person name="Sieber C.M.K."/>
            <person name="Emerson J.B."/>
            <person name="Anantharaman K."/>
            <person name="Thomas B.C."/>
            <person name="Malmstrom R."/>
            <person name="Stieglmeier M."/>
            <person name="Klingl A."/>
            <person name="Woyke T."/>
            <person name="Ryan C.M."/>
            <person name="Banfield J.F."/>
        </authorList>
    </citation>
    <scope>NUCLEOTIDE SEQUENCE [LARGE SCALE GENOMIC DNA]</scope>
</reference>
<keyword evidence="1" id="KW-0732">Signal</keyword>